<organism evidence="2 3">
    <name type="scientific">Hyaloscypha bicolor E</name>
    <dbReference type="NCBI Taxonomy" id="1095630"/>
    <lineage>
        <taxon>Eukaryota</taxon>
        <taxon>Fungi</taxon>
        <taxon>Dikarya</taxon>
        <taxon>Ascomycota</taxon>
        <taxon>Pezizomycotina</taxon>
        <taxon>Leotiomycetes</taxon>
        <taxon>Helotiales</taxon>
        <taxon>Hyaloscyphaceae</taxon>
        <taxon>Hyaloscypha</taxon>
        <taxon>Hyaloscypha bicolor</taxon>
    </lineage>
</organism>
<keyword evidence="1" id="KW-1133">Transmembrane helix</keyword>
<dbReference type="Proteomes" id="UP000235371">
    <property type="component" value="Unassembled WGS sequence"/>
</dbReference>
<keyword evidence="3" id="KW-1185">Reference proteome</keyword>
<reference evidence="2 3" key="1">
    <citation type="submission" date="2016-04" db="EMBL/GenBank/DDBJ databases">
        <title>A degradative enzymes factory behind the ericoid mycorrhizal symbiosis.</title>
        <authorList>
            <consortium name="DOE Joint Genome Institute"/>
            <person name="Martino E."/>
            <person name="Morin E."/>
            <person name="Grelet G."/>
            <person name="Kuo A."/>
            <person name="Kohler A."/>
            <person name="Daghino S."/>
            <person name="Barry K."/>
            <person name="Choi C."/>
            <person name="Cichocki N."/>
            <person name="Clum A."/>
            <person name="Copeland A."/>
            <person name="Hainaut M."/>
            <person name="Haridas S."/>
            <person name="Labutti K."/>
            <person name="Lindquist E."/>
            <person name="Lipzen A."/>
            <person name="Khouja H.-R."/>
            <person name="Murat C."/>
            <person name="Ohm R."/>
            <person name="Olson A."/>
            <person name="Spatafora J."/>
            <person name="Veneault-Fourrey C."/>
            <person name="Henrissat B."/>
            <person name="Grigoriev I."/>
            <person name="Martin F."/>
            <person name="Perotto S."/>
        </authorList>
    </citation>
    <scope>NUCLEOTIDE SEQUENCE [LARGE SCALE GENOMIC DNA]</scope>
    <source>
        <strain evidence="2 3">E</strain>
    </source>
</reference>
<evidence type="ECO:0000313" key="2">
    <source>
        <dbReference type="EMBL" id="PMD64542.1"/>
    </source>
</evidence>
<dbReference type="InterPro" id="IPR058068">
    <property type="entry name" value="LIC_13387-like"/>
</dbReference>
<dbReference type="AlphaFoldDB" id="A0A2J6TNF5"/>
<gene>
    <name evidence="2" type="ORF">K444DRAFT_287582</name>
</gene>
<accession>A0A2J6TNF5</accession>
<dbReference type="GeneID" id="36579714"/>
<keyword evidence="1" id="KW-0472">Membrane</keyword>
<dbReference type="InParanoid" id="A0A2J6TNF5"/>
<evidence type="ECO:0008006" key="4">
    <source>
        <dbReference type="Google" id="ProtNLM"/>
    </source>
</evidence>
<name>A0A2J6TNF5_9HELO</name>
<dbReference type="RefSeq" id="XP_024741446.1">
    <property type="nucleotide sequence ID" value="XM_024871632.1"/>
</dbReference>
<sequence length="154" mass="16729">MSALKSITFYRAATLLLLFFCAGHTIGGMLLQSSRGAEADAVFEAMKTVEFNFNGATCTWYNFWFGFGLGTSINQILSATIAWQLDKVDPEHWEVVKGIAWTLVMAHCASTILSWTYFFTGAGILSTLAAALLAAGARQKQYQAAVALSGEKKL</sequence>
<proteinExistence type="predicted"/>
<dbReference type="EMBL" id="KZ613749">
    <property type="protein sequence ID" value="PMD64542.1"/>
    <property type="molecule type" value="Genomic_DNA"/>
</dbReference>
<keyword evidence="1" id="KW-0812">Transmembrane</keyword>
<evidence type="ECO:0000256" key="1">
    <source>
        <dbReference type="SAM" id="Phobius"/>
    </source>
</evidence>
<evidence type="ECO:0000313" key="3">
    <source>
        <dbReference type="Proteomes" id="UP000235371"/>
    </source>
</evidence>
<feature type="transmembrane region" description="Helical" evidence="1">
    <location>
        <begin position="119"/>
        <end position="137"/>
    </location>
</feature>
<dbReference type="NCBIfam" id="NF047765">
    <property type="entry name" value="LIC_13387_fam"/>
    <property type="match status" value="1"/>
</dbReference>
<protein>
    <recommendedName>
        <fullName evidence="4">Transmembrane protein</fullName>
    </recommendedName>
</protein>